<evidence type="ECO:0000259" key="8">
    <source>
        <dbReference type="Pfam" id="PF06886"/>
    </source>
</evidence>
<feature type="region of interest" description="Disordered" evidence="7">
    <location>
        <begin position="1"/>
        <end position="167"/>
    </location>
</feature>
<evidence type="ECO:0000256" key="4">
    <source>
        <dbReference type="ARBA" id="ARBA00022701"/>
    </source>
</evidence>
<evidence type="ECO:0000256" key="6">
    <source>
        <dbReference type="SAM" id="Coils"/>
    </source>
</evidence>
<keyword evidence="4" id="KW-0493">Microtubule</keyword>
<evidence type="ECO:0000256" key="7">
    <source>
        <dbReference type="SAM" id="MobiDB-lite"/>
    </source>
</evidence>
<feature type="compositionally biased region" description="Polar residues" evidence="7">
    <location>
        <begin position="365"/>
        <end position="376"/>
    </location>
</feature>
<feature type="compositionally biased region" description="Polar residues" evidence="7">
    <location>
        <begin position="145"/>
        <end position="162"/>
    </location>
</feature>
<sequence length="376" mass="41638">MGRDVVGLRIDKKSNSSNDKPNGTIHVASKAVPEKSGKKDYETKDNNANARLPDECNEKKDVLGLKSTNQQPEEKVIKADPQKSPDKKSAKPASGSAVNGMTDADPFEPLTPGLEDDKQNSRVNHADGAESNDSGEVKSRDLLSPISTKKSQPNSHLSSRKQLQPHCKNYYDEEDNWSLASSTATSVRMRVTVPVAPKFNCVNRLERRKEFYTKLGEKHKALEKEKIEYEARNKEEEQAAIKQLRRNMMYKANPVPSFYREGPPPKVELKKLPVTRAKSPNLSRRKSCGDAVKPSPEEKGPCGRPSRHSVGVYREGKASPLQKKASPITPKSKDQTSVRKLNGSNKAKNPSPQQSKETSEKSQAKEQGNTDIAVQS</sequence>
<comment type="caution">
    <text evidence="9">The sequence shown here is derived from an EMBL/GenBank/DDBJ whole genome shotgun (WGS) entry which is preliminary data.</text>
</comment>
<dbReference type="AlphaFoldDB" id="A0AAD4IMB8"/>
<keyword evidence="3" id="KW-0963">Cytoplasm</keyword>
<gene>
    <name evidence="9" type="ORF">C2S53_017900</name>
</gene>
<feature type="compositionally biased region" description="Polar residues" evidence="7">
    <location>
        <begin position="338"/>
        <end position="356"/>
    </location>
</feature>
<evidence type="ECO:0000313" key="10">
    <source>
        <dbReference type="Proteomes" id="UP001190926"/>
    </source>
</evidence>
<evidence type="ECO:0000256" key="5">
    <source>
        <dbReference type="ARBA" id="ARBA00023212"/>
    </source>
</evidence>
<dbReference type="PANTHER" id="PTHR46372:SF6">
    <property type="entry name" value="PROTEIN WVD2-LIKE 1"/>
    <property type="match status" value="1"/>
</dbReference>
<dbReference type="GO" id="GO:0005874">
    <property type="term" value="C:microtubule"/>
    <property type="evidence" value="ECO:0007669"/>
    <property type="project" value="UniProtKB-KW"/>
</dbReference>
<dbReference type="GO" id="GO:0000226">
    <property type="term" value="P:microtubule cytoskeleton organization"/>
    <property type="evidence" value="ECO:0007669"/>
    <property type="project" value="InterPro"/>
</dbReference>
<feature type="compositionally biased region" description="Basic and acidic residues" evidence="7">
    <location>
        <begin position="52"/>
        <end position="63"/>
    </location>
</feature>
<feature type="domain" description="TPX2 C-terminal" evidence="8">
    <location>
        <begin position="198"/>
        <end position="267"/>
    </location>
</feature>
<keyword evidence="6" id="KW-0175">Coiled coil</keyword>
<proteinExistence type="inferred from homology"/>
<comment type="subcellular location">
    <subcellularLocation>
        <location evidence="1">Cytoplasm</location>
        <location evidence="1">Cytoskeleton</location>
    </subcellularLocation>
</comment>
<feature type="compositionally biased region" description="Basic and acidic residues" evidence="7">
    <location>
        <begin position="72"/>
        <end position="89"/>
    </location>
</feature>
<feature type="region of interest" description="Disordered" evidence="7">
    <location>
        <begin position="254"/>
        <end position="376"/>
    </location>
</feature>
<keyword evidence="10" id="KW-1185">Reference proteome</keyword>
<dbReference type="EMBL" id="SDAM02029636">
    <property type="protein sequence ID" value="KAH6755116.1"/>
    <property type="molecule type" value="Genomic_DNA"/>
</dbReference>
<evidence type="ECO:0000256" key="2">
    <source>
        <dbReference type="ARBA" id="ARBA00005885"/>
    </source>
</evidence>
<name>A0AAD4IMB8_PERFH</name>
<dbReference type="GO" id="GO:0008017">
    <property type="term" value="F:microtubule binding"/>
    <property type="evidence" value="ECO:0007669"/>
    <property type="project" value="InterPro"/>
</dbReference>
<reference evidence="9 10" key="1">
    <citation type="journal article" date="2021" name="Nat. Commun.">
        <title>Incipient diploidization of the medicinal plant Perilla within 10,000 years.</title>
        <authorList>
            <person name="Zhang Y."/>
            <person name="Shen Q."/>
            <person name="Leng L."/>
            <person name="Zhang D."/>
            <person name="Chen S."/>
            <person name="Shi Y."/>
            <person name="Ning Z."/>
            <person name="Chen S."/>
        </authorList>
    </citation>
    <scope>NUCLEOTIDE SEQUENCE [LARGE SCALE GENOMIC DNA]</scope>
    <source>
        <strain evidence="10">cv. PC099</strain>
    </source>
</reference>
<organism evidence="9 10">
    <name type="scientific">Perilla frutescens var. hirtella</name>
    <name type="common">Perilla citriodora</name>
    <name type="synonym">Perilla setoyensis</name>
    <dbReference type="NCBI Taxonomy" id="608512"/>
    <lineage>
        <taxon>Eukaryota</taxon>
        <taxon>Viridiplantae</taxon>
        <taxon>Streptophyta</taxon>
        <taxon>Embryophyta</taxon>
        <taxon>Tracheophyta</taxon>
        <taxon>Spermatophyta</taxon>
        <taxon>Magnoliopsida</taxon>
        <taxon>eudicotyledons</taxon>
        <taxon>Gunneridae</taxon>
        <taxon>Pentapetalae</taxon>
        <taxon>asterids</taxon>
        <taxon>lamiids</taxon>
        <taxon>Lamiales</taxon>
        <taxon>Lamiaceae</taxon>
        <taxon>Nepetoideae</taxon>
        <taxon>Elsholtzieae</taxon>
        <taxon>Perilla</taxon>
    </lineage>
</organism>
<evidence type="ECO:0000256" key="3">
    <source>
        <dbReference type="ARBA" id="ARBA00022490"/>
    </source>
</evidence>
<evidence type="ECO:0000313" key="9">
    <source>
        <dbReference type="EMBL" id="KAH6755116.1"/>
    </source>
</evidence>
<keyword evidence="5" id="KW-0206">Cytoskeleton</keyword>
<protein>
    <recommendedName>
        <fullName evidence="8">TPX2 C-terminal domain-containing protein</fullName>
    </recommendedName>
</protein>
<dbReference type="PANTHER" id="PTHR46372">
    <property type="entry name" value="PROTEIN WVD2-LIKE 3"/>
    <property type="match status" value="1"/>
</dbReference>
<comment type="similarity">
    <text evidence="2">Belongs to the TPX2 family.</text>
</comment>
<accession>A0AAD4IMB8</accession>
<dbReference type="Pfam" id="PF06886">
    <property type="entry name" value="TPX2"/>
    <property type="match status" value="1"/>
</dbReference>
<evidence type="ECO:0000256" key="1">
    <source>
        <dbReference type="ARBA" id="ARBA00004245"/>
    </source>
</evidence>
<dbReference type="Proteomes" id="UP001190926">
    <property type="component" value="Unassembled WGS sequence"/>
</dbReference>
<dbReference type="InterPro" id="IPR044806">
    <property type="entry name" value="WVD2/WDL1-4"/>
</dbReference>
<feature type="compositionally biased region" description="Basic and acidic residues" evidence="7">
    <location>
        <begin position="32"/>
        <end position="45"/>
    </location>
</feature>
<dbReference type="InterPro" id="IPR027329">
    <property type="entry name" value="TPX2_C"/>
</dbReference>
<feature type="compositionally biased region" description="Basic and acidic residues" evidence="7">
    <location>
        <begin position="115"/>
        <end position="128"/>
    </location>
</feature>
<feature type="coiled-coil region" evidence="6">
    <location>
        <begin position="212"/>
        <end position="247"/>
    </location>
</feature>